<evidence type="ECO:0000256" key="1">
    <source>
        <dbReference type="SAM" id="MobiDB-lite"/>
    </source>
</evidence>
<proteinExistence type="predicted"/>
<feature type="region of interest" description="Disordered" evidence="1">
    <location>
        <begin position="357"/>
        <end position="407"/>
    </location>
</feature>
<dbReference type="EMBL" id="CABFNO020001395">
    <property type="protein sequence ID" value="CAG9985652.1"/>
    <property type="molecule type" value="Genomic_DNA"/>
</dbReference>
<comment type="caution">
    <text evidence="2">The sequence shown here is derived from an EMBL/GenBank/DDBJ whole genome shotgun (WGS) entry which is preliminary data.</text>
</comment>
<keyword evidence="3" id="KW-1185">Reference proteome</keyword>
<dbReference type="Proteomes" id="UP000754883">
    <property type="component" value="Unassembled WGS sequence"/>
</dbReference>
<organism evidence="2 3">
    <name type="scientific">Clonostachys byssicola</name>
    <dbReference type="NCBI Taxonomy" id="160290"/>
    <lineage>
        <taxon>Eukaryota</taxon>
        <taxon>Fungi</taxon>
        <taxon>Dikarya</taxon>
        <taxon>Ascomycota</taxon>
        <taxon>Pezizomycotina</taxon>
        <taxon>Sordariomycetes</taxon>
        <taxon>Hypocreomycetidae</taxon>
        <taxon>Hypocreales</taxon>
        <taxon>Bionectriaceae</taxon>
        <taxon>Clonostachys</taxon>
    </lineage>
</organism>
<evidence type="ECO:0000313" key="3">
    <source>
        <dbReference type="Proteomes" id="UP000754883"/>
    </source>
</evidence>
<gene>
    <name evidence="2" type="ORF">CBYS24578_00017068</name>
</gene>
<reference evidence="2" key="1">
    <citation type="submission" date="2021-10" db="EMBL/GenBank/DDBJ databases">
        <authorList>
            <person name="Piombo E."/>
        </authorList>
    </citation>
    <scope>NUCLEOTIDE SEQUENCE</scope>
</reference>
<accession>A0A9N9UA82</accession>
<dbReference type="AlphaFoldDB" id="A0A9N9UA82"/>
<protein>
    <recommendedName>
        <fullName evidence="4">HNH nuclease domain-containing protein</fullName>
    </recommendedName>
</protein>
<evidence type="ECO:0008006" key="4">
    <source>
        <dbReference type="Google" id="ProtNLM"/>
    </source>
</evidence>
<evidence type="ECO:0000313" key="2">
    <source>
        <dbReference type="EMBL" id="CAG9985652.1"/>
    </source>
</evidence>
<dbReference type="OrthoDB" id="5416097at2759"/>
<name>A0A9N9UA82_9HYPO</name>
<sequence>MEDLHEAMDPYIKRHPNPKRGLKQQLLEAKPDIRPVTPLLPIDEMETRLEYMQKIEKGQRAFRKDPSWGFEPCQYATLMNLPLEKLAKHAQYDAQTEGLHIKPIGKFMAHFFQREQPGERCELSQVGFREPAGSSLGIPSSKDYDKHRCVVTGSANPQDCYIVPLTWNSTPELLKIAKSLTVVTRVFFSPDDIHIFAHLCDELGSLDKDWNIVNLSPQLYIWWSKGYFGLKYLDHKADEEPGMSRAELQFVWMPHSHYGKSKRIDLDKEKDKASNIRVCLEHMFGGETPCSPPCDRCTAISKVQAHRVRDHYTIESGYVFPVVRETKDIEKFKAMIQLQWAAICVGSMSGAANYPELLVGDEDDNDNDGGSGDDSGDYSDDYYYDDSGDYDDDDDNDNQPSLVAPVSNRIEDWLESVQEPVQEPVQAPVQNLAETRFCGW</sequence>
<feature type="compositionally biased region" description="Acidic residues" evidence="1">
    <location>
        <begin position="374"/>
        <end position="397"/>
    </location>
</feature>